<keyword evidence="3 6" id="KW-0326">Glycosidase</keyword>
<dbReference type="PANTHER" id="PTHR42812">
    <property type="entry name" value="BETA-XYLOSIDASE"/>
    <property type="match status" value="1"/>
</dbReference>
<dbReference type="EMBL" id="RYUH01000009">
    <property type="protein sequence ID" value="RYQ10950.1"/>
    <property type="molecule type" value="Genomic_DNA"/>
</dbReference>
<dbReference type="InterPro" id="IPR051795">
    <property type="entry name" value="Glycosyl_Hydrlase_43"/>
</dbReference>
<organism evidence="8 9">
    <name type="scientific">Bifidobacterium pseudolongum subsp. globosum</name>
    <dbReference type="NCBI Taxonomy" id="1690"/>
    <lineage>
        <taxon>Bacteria</taxon>
        <taxon>Bacillati</taxon>
        <taxon>Actinomycetota</taxon>
        <taxon>Actinomycetes</taxon>
        <taxon>Bifidobacteriales</taxon>
        <taxon>Bifidobacteriaceae</taxon>
        <taxon>Bifidobacterium</taxon>
    </lineage>
</organism>
<dbReference type="SUPFAM" id="SSF75005">
    <property type="entry name" value="Arabinanase/levansucrase/invertase"/>
    <property type="match status" value="1"/>
</dbReference>
<evidence type="ECO:0000256" key="6">
    <source>
        <dbReference type="RuleBase" id="RU361187"/>
    </source>
</evidence>
<feature type="active site" description="Proton donor" evidence="4">
    <location>
        <position position="187"/>
    </location>
</feature>
<dbReference type="SUPFAM" id="SSF49899">
    <property type="entry name" value="Concanavalin A-like lectins/glucanases"/>
    <property type="match status" value="1"/>
</dbReference>
<dbReference type="CDD" id="cd09000">
    <property type="entry name" value="GH43_SXA-like"/>
    <property type="match status" value="1"/>
</dbReference>
<feature type="site" description="Important for catalytic activity, responsible for pKa modulation of the active site Glu and correct orientation of both the proton donor and substrate" evidence="5">
    <location>
        <position position="127"/>
    </location>
</feature>
<reference evidence="8 9" key="1">
    <citation type="submission" date="2018-12" db="EMBL/GenBank/DDBJ databases">
        <title>Unveiling genomic diversity among members of the Bifidobacterium pseudolongum species, a widely distributed gut commensal of the animal kingdom.</title>
        <authorList>
            <person name="Lugli G.A."/>
            <person name="Duranti S."/>
            <person name="Albert K."/>
            <person name="Mancabelli L."/>
            <person name="Napoli S."/>
            <person name="Viappiani A."/>
            <person name="Anzalone R."/>
            <person name="Longhi G."/>
            <person name="Milani C."/>
            <person name="Turroni F."/>
            <person name="Alessandri G."/>
            <person name="Sela D.A."/>
            <person name="Van Sinderen D."/>
            <person name="Ventura M."/>
        </authorList>
    </citation>
    <scope>NUCLEOTIDE SEQUENCE [LARGE SCALE GENOMIC DNA]</scope>
    <source>
        <strain evidence="8 9">2093B</strain>
    </source>
</reference>
<dbReference type="InterPro" id="IPR041542">
    <property type="entry name" value="GH43_C2"/>
</dbReference>
<evidence type="ECO:0000256" key="1">
    <source>
        <dbReference type="ARBA" id="ARBA00009865"/>
    </source>
</evidence>
<evidence type="ECO:0000256" key="4">
    <source>
        <dbReference type="PIRSR" id="PIRSR606710-1"/>
    </source>
</evidence>
<dbReference type="Proteomes" id="UP000292568">
    <property type="component" value="Unassembled WGS sequence"/>
</dbReference>
<comment type="caution">
    <text evidence="8">The sequence shown here is derived from an EMBL/GenBank/DDBJ whole genome shotgun (WGS) entry which is preliminary data.</text>
</comment>
<dbReference type="GO" id="GO:0005975">
    <property type="term" value="P:carbohydrate metabolic process"/>
    <property type="evidence" value="ECO:0007669"/>
    <property type="project" value="InterPro"/>
</dbReference>
<dbReference type="Pfam" id="PF17851">
    <property type="entry name" value="GH43_C2"/>
    <property type="match status" value="1"/>
</dbReference>
<evidence type="ECO:0000259" key="7">
    <source>
        <dbReference type="Pfam" id="PF17851"/>
    </source>
</evidence>
<dbReference type="GO" id="GO:0004553">
    <property type="term" value="F:hydrolase activity, hydrolyzing O-glycosyl compounds"/>
    <property type="evidence" value="ECO:0007669"/>
    <property type="project" value="InterPro"/>
</dbReference>
<dbReference type="InterPro" id="IPR023296">
    <property type="entry name" value="Glyco_hydro_beta-prop_sf"/>
</dbReference>
<dbReference type="InterPro" id="IPR013320">
    <property type="entry name" value="ConA-like_dom_sf"/>
</dbReference>
<dbReference type="RefSeq" id="WP_129897119.1">
    <property type="nucleotide sequence ID" value="NZ_RYUH01000009.1"/>
</dbReference>
<dbReference type="InterPro" id="IPR006710">
    <property type="entry name" value="Glyco_hydro_43"/>
</dbReference>
<name>A0A4Q5A0U4_9BIFI</name>
<dbReference type="Gene3D" id="2.60.120.200">
    <property type="match status" value="1"/>
</dbReference>
<evidence type="ECO:0000256" key="3">
    <source>
        <dbReference type="ARBA" id="ARBA00023295"/>
    </source>
</evidence>
<evidence type="ECO:0000313" key="8">
    <source>
        <dbReference type="EMBL" id="RYQ10950.1"/>
    </source>
</evidence>
<feature type="domain" description="Beta-xylosidase C-terminal Concanavalin A-like" evidence="7">
    <location>
        <begin position="336"/>
        <end position="538"/>
    </location>
</feature>
<evidence type="ECO:0000256" key="2">
    <source>
        <dbReference type="ARBA" id="ARBA00022801"/>
    </source>
</evidence>
<feature type="active site" description="Proton acceptor" evidence="4">
    <location>
        <position position="14"/>
    </location>
</feature>
<evidence type="ECO:0000256" key="5">
    <source>
        <dbReference type="PIRSR" id="PIRSR606710-2"/>
    </source>
</evidence>
<dbReference type="Gene3D" id="2.115.10.20">
    <property type="entry name" value="Glycosyl hydrolase domain, family 43"/>
    <property type="match status" value="1"/>
</dbReference>
<dbReference type="PANTHER" id="PTHR42812:SF12">
    <property type="entry name" value="BETA-XYLOSIDASE-RELATED"/>
    <property type="match status" value="1"/>
</dbReference>
<sequence length="543" mass="61381">MKIENPVLPGFNADPSMIRVGDTYYIANSTFEWWPGVRLHESKDMVHWRLLPSPLNRRSQIDMRGNPSSGGVWAPDLSYADGKFWLVYADVKVVNGAFKDCTNYLVTAEDIHGPWSEPVRLNGVGFDASLFHDDDGRKYLVQQTWDFREYHNPFNGITLTEFDVPTMRLKPETACTIWGGTDVKLVEGPHLYKIDGLYYLFCAEGGTVWTHQEVVARSATLEAHSFEGSPLNPFLTNFDTPRNYLQKQGHGALVSTPGGEWYYASLCARPWHHENESFTDPRGWCTLGRETSIQKVEWNADGWPYIVGGHGGERFVDAPADAVEDTGAPTSRDQHDDFTAPTLGGDWNTLRVPFDERMGSVGGGALTLRGQGSLCNLFDLSLVARRWQAFAFDASVGARFDPRNYNQMAGLTNYYNDLCWSWAFVTWDERRACRVIEVAQNDFNAYTSFLRDNAVPVPDDVQTVWLRTRLRTQTYTYDYSFDGEHWRNLGVELDAKILSDDYVNQRYGGFFTGAFVGLAAVDLSGYSAEADFVDFEYRELPAA</sequence>
<gene>
    <name evidence="8" type="ORF">PG2093B_0552</name>
</gene>
<accession>A0A4Q5A0U4</accession>
<dbReference type="Pfam" id="PF04616">
    <property type="entry name" value="Glyco_hydro_43"/>
    <property type="match status" value="1"/>
</dbReference>
<protein>
    <submittedName>
        <fullName evidence="8">Beta-xylosidase</fullName>
    </submittedName>
</protein>
<proteinExistence type="inferred from homology"/>
<dbReference type="AlphaFoldDB" id="A0A4Q5A0U4"/>
<comment type="similarity">
    <text evidence="1 6">Belongs to the glycosyl hydrolase 43 family.</text>
</comment>
<evidence type="ECO:0000313" key="9">
    <source>
        <dbReference type="Proteomes" id="UP000292568"/>
    </source>
</evidence>
<keyword evidence="2 6" id="KW-0378">Hydrolase</keyword>